<gene>
    <name evidence="1" type="ORF">HOV93_21120</name>
</gene>
<dbReference type="RefSeq" id="WP_207396406.1">
    <property type="nucleotide sequence ID" value="NZ_JABRWO010000005.1"/>
</dbReference>
<organism evidence="1 2">
    <name type="scientific">Bremerella alba</name>
    <dbReference type="NCBI Taxonomy" id="980252"/>
    <lineage>
        <taxon>Bacteria</taxon>
        <taxon>Pseudomonadati</taxon>
        <taxon>Planctomycetota</taxon>
        <taxon>Planctomycetia</taxon>
        <taxon>Pirellulales</taxon>
        <taxon>Pirellulaceae</taxon>
        <taxon>Bremerella</taxon>
    </lineage>
</organism>
<protein>
    <recommendedName>
        <fullName evidence="3">Carboxypeptidase regulatory-like domain-containing protein</fullName>
    </recommendedName>
</protein>
<evidence type="ECO:0008006" key="3">
    <source>
        <dbReference type="Google" id="ProtNLM"/>
    </source>
</evidence>
<reference evidence="1 2" key="1">
    <citation type="submission" date="2020-05" db="EMBL/GenBank/DDBJ databases">
        <title>Bremerella alba sp. nov., a novel planctomycete isolated from the surface of the macroalga Fucus spiralis.</title>
        <authorList>
            <person name="Godinho O."/>
            <person name="Botelho R."/>
            <person name="Albuquerque L."/>
            <person name="Wiegand S."/>
            <person name="Da Costa M.S."/>
            <person name="Lobo-Da-Cunha A."/>
            <person name="Jogler C."/>
            <person name="Lage O.M."/>
        </authorList>
    </citation>
    <scope>NUCLEOTIDE SEQUENCE [LARGE SCALE GENOMIC DNA]</scope>
    <source>
        <strain evidence="1 2">FF15</strain>
    </source>
</reference>
<name>A0A7V8V535_9BACT</name>
<dbReference type="AlphaFoldDB" id="A0A7V8V535"/>
<accession>A0A7V8V535</accession>
<dbReference type="Proteomes" id="UP000551616">
    <property type="component" value="Unassembled WGS sequence"/>
</dbReference>
<keyword evidence="2" id="KW-1185">Reference proteome</keyword>
<proteinExistence type="predicted"/>
<evidence type="ECO:0000313" key="2">
    <source>
        <dbReference type="Proteomes" id="UP000551616"/>
    </source>
</evidence>
<comment type="caution">
    <text evidence="1">The sequence shown here is derived from an EMBL/GenBank/DDBJ whole genome shotgun (WGS) entry which is preliminary data.</text>
</comment>
<dbReference type="EMBL" id="JABRWO010000005">
    <property type="protein sequence ID" value="MBA2114941.1"/>
    <property type="molecule type" value="Genomic_DNA"/>
</dbReference>
<evidence type="ECO:0000313" key="1">
    <source>
        <dbReference type="EMBL" id="MBA2114941.1"/>
    </source>
</evidence>
<sequence length="140" mass="14817">MQSLFSIRLYSGSVIALAILLITGCGTEKSSDVYSVSGNITYDGQPLPKGNISFAPDASQNNQGPGATAEIKDGEYKMMPGKGISGGPYELVISGYDGVPITSGEGGMDPNGKVLFESYKMSLDLPHKDTQHDIEVPKQK</sequence>